<organism evidence="3 4">
    <name type="scientific">Collybia nuda</name>
    <dbReference type="NCBI Taxonomy" id="64659"/>
    <lineage>
        <taxon>Eukaryota</taxon>
        <taxon>Fungi</taxon>
        <taxon>Dikarya</taxon>
        <taxon>Basidiomycota</taxon>
        <taxon>Agaricomycotina</taxon>
        <taxon>Agaricomycetes</taxon>
        <taxon>Agaricomycetidae</taxon>
        <taxon>Agaricales</taxon>
        <taxon>Tricholomatineae</taxon>
        <taxon>Clitocybaceae</taxon>
        <taxon>Collybia</taxon>
    </lineage>
</organism>
<dbReference type="GO" id="GO:0006310">
    <property type="term" value="P:DNA recombination"/>
    <property type="evidence" value="ECO:0007669"/>
    <property type="project" value="UniProtKB-KW"/>
</dbReference>
<dbReference type="PANTHER" id="PTHR47642">
    <property type="entry name" value="ATP-DEPENDENT DNA HELICASE"/>
    <property type="match status" value="1"/>
</dbReference>
<dbReference type="InterPro" id="IPR051055">
    <property type="entry name" value="PIF1_helicase"/>
</dbReference>
<evidence type="ECO:0000256" key="1">
    <source>
        <dbReference type="RuleBase" id="RU363044"/>
    </source>
</evidence>
<dbReference type="Proteomes" id="UP000807353">
    <property type="component" value="Unassembled WGS sequence"/>
</dbReference>
<keyword evidence="1" id="KW-0378">Hydrolase</keyword>
<dbReference type="GO" id="GO:0043139">
    <property type="term" value="F:5'-3' DNA helicase activity"/>
    <property type="evidence" value="ECO:0007669"/>
    <property type="project" value="UniProtKB-EC"/>
</dbReference>
<dbReference type="GO" id="GO:0006281">
    <property type="term" value="P:DNA repair"/>
    <property type="evidence" value="ECO:0007669"/>
    <property type="project" value="UniProtKB-KW"/>
</dbReference>
<name>A0A9P6CBL6_9AGAR</name>
<dbReference type="AlphaFoldDB" id="A0A9P6CBL6"/>
<keyword evidence="1" id="KW-0227">DNA damage</keyword>
<dbReference type="Pfam" id="PF05970">
    <property type="entry name" value="PIF1"/>
    <property type="match status" value="1"/>
</dbReference>
<gene>
    <name evidence="3" type="ORF">BDZ94DRAFT_1312254</name>
</gene>
<keyword evidence="1" id="KW-0233">DNA recombination</keyword>
<comment type="cofactor">
    <cofactor evidence="1">
        <name>Mg(2+)</name>
        <dbReference type="ChEBI" id="CHEBI:18420"/>
    </cofactor>
</comment>
<keyword evidence="4" id="KW-1185">Reference proteome</keyword>
<dbReference type="InterPro" id="IPR027417">
    <property type="entry name" value="P-loop_NTPase"/>
</dbReference>
<dbReference type="OrthoDB" id="3247165at2759"/>
<dbReference type="GO" id="GO:0000723">
    <property type="term" value="P:telomere maintenance"/>
    <property type="evidence" value="ECO:0007669"/>
    <property type="project" value="InterPro"/>
</dbReference>
<sequence length="805" mass="90011">MAEVRSRLEGVDYVFFDEVSMLSCKDMYRISVRLAHVLNNVDDPFGGMNMIFSGDFAQLPPVMGGEGSALYSRTVGRNSKSRAGQEAAIGKALWHQVTTVVILRENMRLKSTTPQDAQLRLALENMRYRACTPGDLAFLCSLVSSEIPGWKSIKDPEFRNVSIITSLNIHKDMVNFLGCHCFAQETKQVLQEFFSEDTISGKDERIYQEKKGWSYRSANIQYISDDVQKILWNQPHSANSKLIPGKLFLCVGLPVMIRQNMATELGITRGQEAIVHAWNSSLGSRGCEAGGLNVVPLTHTSVNTMCSMPDATTLNISQSMVEVLPNFSMTDYASQGKTCIANVMDVNNSRSHQSYYTALSRGVSAQGTIILQGFDAKKMAGGASGALRQEFRELELLDNITSLHYRGKLPLKVWDGGDLRNGLIRAFRTFKGKKYMPPHIHRSVRWGPADPFLDPSIEGVRWEILKFIGTVSLPESVDQKSNNPSAFIPVVQRLKTDKRKMDYMISQEPGPAQKKQRGLESLTDEQKIVQHQGLQLGVPVGTQWSNNSCAFDTVVSILYNIWLGDNTDWSEQFSNQNERFLMPLATGFLQCNTQSPVAGGVTYTLEEVRDYMRRGLGRVSPTNFRWGEYTSVDSVLSHILTTPDPVTTSTLSCMAGHDINRGQAFSYNWHMSVVVESESLQAFVDNYRSQASSQCGECGEFLTRTYKFCLTPHIISFELSGQVLHIEDKLQILVNNMRYEYQLRGLIYYGDSHFTSRIVDSSGMTWFHDGIITGSQMVYEGYISSMGNCLTCGDKTAIAALYVLV</sequence>
<keyword evidence="1" id="KW-0547">Nucleotide-binding</keyword>
<feature type="domain" description="DNA helicase Pif1-like DEAD-box helicase" evidence="2">
    <location>
        <begin position="4"/>
        <end position="114"/>
    </location>
</feature>
<dbReference type="SUPFAM" id="SSF52540">
    <property type="entry name" value="P-loop containing nucleoside triphosphate hydrolases"/>
    <property type="match status" value="1"/>
</dbReference>
<comment type="catalytic activity">
    <reaction evidence="1">
        <text>ATP + H2O = ADP + phosphate + H(+)</text>
        <dbReference type="Rhea" id="RHEA:13065"/>
        <dbReference type="ChEBI" id="CHEBI:15377"/>
        <dbReference type="ChEBI" id="CHEBI:15378"/>
        <dbReference type="ChEBI" id="CHEBI:30616"/>
        <dbReference type="ChEBI" id="CHEBI:43474"/>
        <dbReference type="ChEBI" id="CHEBI:456216"/>
        <dbReference type="EC" id="5.6.2.3"/>
    </reaction>
</comment>
<proteinExistence type="inferred from homology"/>
<dbReference type="InterPro" id="IPR010285">
    <property type="entry name" value="DNA_helicase_pif1-like_DEAD"/>
</dbReference>
<comment type="caution">
    <text evidence="3">The sequence shown here is derived from an EMBL/GenBank/DDBJ whole genome shotgun (WGS) entry which is preliminary data.</text>
</comment>
<reference evidence="3" key="1">
    <citation type="submission" date="2020-11" db="EMBL/GenBank/DDBJ databases">
        <authorList>
            <consortium name="DOE Joint Genome Institute"/>
            <person name="Ahrendt S."/>
            <person name="Riley R."/>
            <person name="Andreopoulos W."/>
            <person name="Labutti K."/>
            <person name="Pangilinan J."/>
            <person name="Ruiz-Duenas F.J."/>
            <person name="Barrasa J.M."/>
            <person name="Sanchez-Garcia M."/>
            <person name="Camarero S."/>
            <person name="Miyauchi S."/>
            <person name="Serrano A."/>
            <person name="Linde D."/>
            <person name="Babiker R."/>
            <person name="Drula E."/>
            <person name="Ayuso-Fernandez I."/>
            <person name="Pacheco R."/>
            <person name="Padilla G."/>
            <person name="Ferreira P."/>
            <person name="Barriuso J."/>
            <person name="Kellner H."/>
            <person name="Castanera R."/>
            <person name="Alfaro M."/>
            <person name="Ramirez L."/>
            <person name="Pisabarro A.G."/>
            <person name="Kuo A."/>
            <person name="Tritt A."/>
            <person name="Lipzen A."/>
            <person name="He G."/>
            <person name="Yan M."/>
            <person name="Ng V."/>
            <person name="Cullen D."/>
            <person name="Martin F."/>
            <person name="Rosso M.-N."/>
            <person name="Henrissat B."/>
            <person name="Hibbett D."/>
            <person name="Martinez A.T."/>
            <person name="Grigoriev I.V."/>
        </authorList>
    </citation>
    <scope>NUCLEOTIDE SEQUENCE</scope>
    <source>
        <strain evidence="3">CBS 247.69</strain>
    </source>
</reference>
<accession>A0A9P6CBL6</accession>
<dbReference type="EMBL" id="MU150313">
    <property type="protein sequence ID" value="KAF9459637.1"/>
    <property type="molecule type" value="Genomic_DNA"/>
</dbReference>
<evidence type="ECO:0000259" key="2">
    <source>
        <dbReference type="Pfam" id="PF05970"/>
    </source>
</evidence>
<comment type="similarity">
    <text evidence="1">Belongs to the helicase family.</text>
</comment>
<dbReference type="Gene3D" id="3.40.50.300">
    <property type="entry name" value="P-loop containing nucleotide triphosphate hydrolases"/>
    <property type="match status" value="1"/>
</dbReference>
<evidence type="ECO:0000313" key="3">
    <source>
        <dbReference type="EMBL" id="KAF9459637.1"/>
    </source>
</evidence>
<keyword evidence="1" id="KW-0234">DNA repair</keyword>
<keyword evidence="1" id="KW-0347">Helicase</keyword>
<dbReference type="EC" id="5.6.2.3" evidence="1"/>
<keyword evidence="1" id="KW-0067">ATP-binding</keyword>
<dbReference type="GO" id="GO:0005524">
    <property type="term" value="F:ATP binding"/>
    <property type="evidence" value="ECO:0007669"/>
    <property type="project" value="UniProtKB-KW"/>
</dbReference>
<protein>
    <recommendedName>
        <fullName evidence="1">ATP-dependent DNA helicase</fullName>
        <ecNumber evidence="1">5.6.2.3</ecNumber>
    </recommendedName>
</protein>
<dbReference type="GO" id="GO:0016787">
    <property type="term" value="F:hydrolase activity"/>
    <property type="evidence" value="ECO:0007669"/>
    <property type="project" value="UniProtKB-KW"/>
</dbReference>
<evidence type="ECO:0000313" key="4">
    <source>
        <dbReference type="Proteomes" id="UP000807353"/>
    </source>
</evidence>